<comment type="caution">
    <text evidence="1">The sequence shown here is derived from an EMBL/GenBank/DDBJ whole genome shotgun (WGS) entry which is preliminary data.</text>
</comment>
<dbReference type="Proteomes" id="UP000050280">
    <property type="component" value="Unassembled WGS sequence"/>
</dbReference>
<evidence type="ECO:0000313" key="2">
    <source>
        <dbReference type="Proteomes" id="UP000050280"/>
    </source>
</evidence>
<dbReference type="STRING" id="1300341.I595_2826"/>
<name>A0A0P7ASL3_9FLAO</name>
<accession>A0A0P7ASL3</accession>
<reference evidence="1 2" key="1">
    <citation type="submission" date="2015-09" db="EMBL/GenBank/DDBJ databases">
        <title>Genome sequence of the marine flavobacterium Croceitalea dokdonensis DOKDO 023 that contains proton- and sodium-pumping rhodopsins.</title>
        <authorList>
            <person name="Kwon S.-K."/>
            <person name="Lee H.K."/>
            <person name="Kwak M.-J."/>
            <person name="Kim J.F."/>
        </authorList>
    </citation>
    <scope>NUCLEOTIDE SEQUENCE [LARGE SCALE GENOMIC DNA]</scope>
    <source>
        <strain evidence="1 2">DOKDO 023</strain>
    </source>
</reference>
<dbReference type="EMBL" id="LDJX01000006">
    <property type="protein sequence ID" value="KPM30849.1"/>
    <property type="molecule type" value="Genomic_DNA"/>
</dbReference>
<sequence>MGHGFKKINHGFQVEKQKQKQIILNRIKKDNFKPDMRLCN</sequence>
<evidence type="ECO:0000313" key="1">
    <source>
        <dbReference type="EMBL" id="KPM30849.1"/>
    </source>
</evidence>
<proteinExistence type="predicted"/>
<keyword evidence="2" id="KW-1185">Reference proteome</keyword>
<gene>
    <name evidence="1" type="ORF">I595_2826</name>
</gene>
<dbReference type="AlphaFoldDB" id="A0A0P7ASL3"/>
<organism evidence="1 2">
    <name type="scientific">Croceitalea dokdonensis DOKDO 023</name>
    <dbReference type="NCBI Taxonomy" id="1300341"/>
    <lineage>
        <taxon>Bacteria</taxon>
        <taxon>Pseudomonadati</taxon>
        <taxon>Bacteroidota</taxon>
        <taxon>Flavobacteriia</taxon>
        <taxon>Flavobacteriales</taxon>
        <taxon>Flavobacteriaceae</taxon>
        <taxon>Croceitalea</taxon>
    </lineage>
</organism>
<protein>
    <submittedName>
        <fullName evidence="1">Uncharacterized protein</fullName>
    </submittedName>
</protein>